<dbReference type="InterPro" id="IPR005358">
    <property type="entry name" value="Puta_zinc/iron-chelating_dom"/>
</dbReference>
<protein>
    <submittedName>
        <fullName evidence="1">Uncharacterized protein</fullName>
    </submittedName>
</protein>
<dbReference type="PANTHER" id="PTHR35866:SF2">
    <property type="entry name" value="YKGJ FAMILY CYSTEINE CLUSTER PROTEIN"/>
    <property type="match status" value="1"/>
</dbReference>
<sequence length="215" mass="24582">MPRVVVKAIFGNIRFKCQRCGSCCHHKRPLEFDDLIPAEQIEDFWRSSNLIYLTEKDVHAISNRTGMRPPDFVDTLYDYSECYVKIEDEGRRVILDLPVLKSKEDTTCVFYQEGCSIYSVRPIACRLFPFRVEEETLDNGDILLNISYNPTCPGIGKGKMVDRKKLEGLVAEQFLLRTEDISPHIQKLNSSGEIASGARIYRTLPGRGRKRSSSI</sequence>
<dbReference type="PANTHER" id="PTHR35866">
    <property type="entry name" value="PUTATIVE-RELATED"/>
    <property type="match status" value="1"/>
</dbReference>
<comment type="caution">
    <text evidence="1">The sequence shown here is derived from an EMBL/GenBank/DDBJ whole genome shotgun (WGS) entry which is preliminary data.</text>
</comment>
<evidence type="ECO:0000313" key="1">
    <source>
        <dbReference type="EMBL" id="KUG16850.1"/>
    </source>
</evidence>
<organism evidence="1">
    <name type="scientific">hydrocarbon metagenome</name>
    <dbReference type="NCBI Taxonomy" id="938273"/>
    <lineage>
        <taxon>unclassified sequences</taxon>
        <taxon>metagenomes</taxon>
        <taxon>ecological metagenomes</taxon>
    </lineage>
</organism>
<dbReference type="EMBL" id="LNQE01001478">
    <property type="protein sequence ID" value="KUG16850.1"/>
    <property type="molecule type" value="Genomic_DNA"/>
</dbReference>
<dbReference type="AlphaFoldDB" id="A0A0W8F8F0"/>
<accession>A0A0W8F8F0</accession>
<reference evidence="1" key="1">
    <citation type="journal article" date="2015" name="Proc. Natl. Acad. Sci. U.S.A.">
        <title>Networks of energetic and metabolic interactions define dynamics in microbial communities.</title>
        <authorList>
            <person name="Embree M."/>
            <person name="Liu J.K."/>
            <person name="Al-Bassam M.M."/>
            <person name="Zengler K."/>
        </authorList>
    </citation>
    <scope>NUCLEOTIDE SEQUENCE</scope>
</reference>
<dbReference type="Pfam" id="PF03692">
    <property type="entry name" value="CxxCxxCC"/>
    <property type="match status" value="1"/>
</dbReference>
<proteinExistence type="predicted"/>
<gene>
    <name evidence="1" type="ORF">ASZ90_013483</name>
</gene>
<name>A0A0W8F8F0_9ZZZZ</name>